<dbReference type="EC" id="3.5.1.28" evidence="4"/>
<protein>
    <submittedName>
        <fullName evidence="4">N-acetylmuramoyl-L-alanine amidase</fullName>
        <ecNumber evidence="4">3.5.1.28</ecNumber>
    </submittedName>
</protein>
<dbReference type="CDD" id="cd02696">
    <property type="entry name" value="MurNAc-LAA"/>
    <property type="match status" value="1"/>
</dbReference>
<dbReference type="Gene3D" id="3.40.630.40">
    <property type="entry name" value="Zn-dependent exopeptidases"/>
    <property type="match status" value="1"/>
</dbReference>
<dbReference type="Proteomes" id="UP001529340">
    <property type="component" value="Unassembled WGS sequence"/>
</dbReference>
<dbReference type="GO" id="GO:0008745">
    <property type="term" value="F:N-acetylmuramoyl-L-alanine amidase activity"/>
    <property type="evidence" value="ECO:0007669"/>
    <property type="project" value="UniProtKB-EC"/>
</dbReference>
<dbReference type="InterPro" id="IPR002508">
    <property type="entry name" value="MurNAc-LAA_cat"/>
</dbReference>
<accession>A0ABT7UC64</accession>
<evidence type="ECO:0000256" key="1">
    <source>
        <dbReference type="ARBA" id="ARBA00022801"/>
    </source>
</evidence>
<dbReference type="InterPro" id="IPR050695">
    <property type="entry name" value="N-acetylmuramoyl_amidase_3"/>
</dbReference>
<comment type="caution">
    <text evidence="4">The sequence shown here is derived from an EMBL/GenBank/DDBJ whole genome shotgun (WGS) entry which is preliminary data.</text>
</comment>
<evidence type="ECO:0000256" key="2">
    <source>
        <dbReference type="SAM" id="SignalP"/>
    </source>
</evidence>
<name>A0ABT7UC64_9FIRM</name>
<reference evidence="4 5" key="2">
    <citation type="submission" date="2023-06" db="EMBL/GenBank/DDBJ databases">
        <title>Identification and characterization of horizontal gene transfer across gut microbiota members of farm animals based on homology search.</title>
        <authorList>
            <person name="Schwarzerova J."/>
            <person name="Nykrynova M."/>
            <person name="Jureckova K."/>
            <person name="Cejkova D."/>
            <person name="Rychlik I."/>
        </authorList>
    </citation>
    <scope>NUCLEOTIDE SEQUENCE [LARGE SCALE GENOMIC DNA]</scope>
    <source>
        <strain evidence="4 5">ET39</strain>
    </source>
</reference>
<dbReference type="PANTHER" id="PTHR30404">
    <property type="entry name" value="N-ACETYLMURAMOYL-L-ALANINE AMIDASE"/>
    <property type="match status" value="1"/>
</dbReference>
<dbReference type="EMBL" id="JAUDCG010000022">
    <property type="protein sequence ID" value="MDM8157218.1"/>
    <property type="molecule type" value="Genomic_DNA"/>
</dbReference>
<reference evidence="4 5" key="3">
    <citation type="submission" date="2023-06" db="EMBL/GenBank/DDBJ databases">
        <authorList>
            <person name="Zeman M."/>
            <person name="Kubasova T."/>
            <person name="Jahodarova E."/>
            <person name="Nykrynova M."/>
            <person name="Rychlik I."/>
        </authorList>
    </citation>
    <scope>NUCLEOTIDE SEQUENCE [LARGE SCALE GENOMIC DNA]</scope>
    <source>
        <strain evidence="4 5">ET39</strain>
    </source>
</reference>
<dbReference type="Pfam" id="PF01520">
    <property type="entry name" value="Amidase_3"/>
    <property type="match status" value="1"/>
</dbReference>
<dbReference type="RefSeq" id="WP_289607681.1">
    <property type="nucleotide sequence ID" value="NZ_JAUDCG010000022.1"/>
</dbReference>
<dbReference type="SMART" id="SM00646">
    <property type="entry name" value="Ami_3"/>
    <property type="match status" value="1"/>
</dbReference>
<keyword evidence="5" id="KW-1185">Reference proteome</keyword>
<organism evidence="4 5">
    <name type="scientific">Amedibacillus dolichus</name>
    <dbReference type="NCBI Taxonomy" id="31971"/>
    <lineage>
        <taxon>Bacteria</taxon>
        <taxon>Bacillati</taxon>
        <taxon>Bacillota</taxon>
        <taxon>Erysipelotrichia</taxon>
        <taxon>Erysipelotrichales</taxon>
        <taxon>Erysipelotrichaceae</taxon>
        <taxon>Amedibacillus</taxon>
    </lineage>
</organism>
<evidence type="ECO:0000259" key="3">
    <source>
        <dbReference type="SMART" id="SM00646"/>
    </source>
</evidence>
<evidence type="ECO:0000313" key="5">
    <source>
        <dbReference type="Proteomes" id="UP001529340"/>
    </source>
</evidence>
<sequence length="252" mass="28226">MRKTNKMVILRPLILSLVLLISYAMTATQPQALNKEASPEEVSAFFRTTEESDGPFTQWIHRLKNLQHIIVLDAGHGGMDGGSIGNGYTEKDITLAITLRLGQFLQEQGYLVIYTRQEDQAFSADEAEDLNARTQISNAYDTDAFVSIHLNSSEEEADGFEVWTSFSDPNSYAIASQLHEALRSLNYTSDREIRNQDEFPLHVLSFTQAPSVLLELGFITSSDDMEKLGDADFQQQLACALGDALIRHFEQQ</sequence>
<feature type="signal peptide" evidence="2">
    <location>
        <begin position="1"/>
        <end position="27"/>
    </location>
</feature>
<dbReference type="PANTHER" id="PTHR30404:SF0">
    <property type="entry name" value="N-ACETYLMURAMOYL-L-ALANINE AMIDASE AMIC"/>
    <property type="match status" value="1"/>
</dbReference>
<dbReference type="SUPFAM" id="SSF53187">
    <property type="entry name" value="Zn-dependent exopeptidases"/>
    <property type="match status" value="1"/>
</dbReference>
<evidence type="ECO:0000313" key="4">
    <source>
        <dbReference type="EMBL" id="MDM8157218.1"/>
    </source>
</evidence>
<proteinExistence type="predicted"/>
<gene>
    <name evidence="4" type="ORF">QUV96_06135</name>
</gene>
<reference evidence="5" key="1">
    <citation type="submission" date="2023-06" db="EMBL/GenBank/DDBJ databases">
        <title>Identification and characterization of horizontal gene transfer across gut microbiota members of farm animals based on homology search.</title>
        <authorList>
            <person name="Zeman M."/>
            <person name="Kubasova T."/>
            <person name="Jahodarova E."/>
            <person name="Nykrynova M."/>
            <person name="Rychlik I."/>
        </authorList>
    </citation>
    <scope>NUCLEOTIDE SEQUENCE [LARGE SCALE GENOMIC DNA]</scope>
    <source>
        <strain evidence="5">ET39</strain>
    </source>
</reference>
<keyword evidence="2" id="KW-0732">Signal</keyword>
<feature type="chain" id="PRO_5045998308" evidence="2">
    <location>
        <begin position="28"/>
        <end position="252"/>
    </location>
</feature>
<keyword evidence="1 4" id="KW-0378">Hydrolase</keyword>
<feature type="domain" description="MurNAc-LAA" evidence="3">
    <location>
        <begin position="134"/>
        <end position="246"/>
    </location>
</feature>